<name>A0ACA9R487_9GLOM</name>
<evidence type="ECO:0000313" key="2">
    <source>
        <dbReference type="Proteomes" id="UP000789920"/>
    </source>
</evidence>
<dbReference type="Proteomes" id="UP000789920">
    <property type="component" value="Unassembled WGS sequence"/>
</dbReference>
<organism evidence="1 2">
    <name type="scientific">Racocetra persica</name>
    <dbReference type="NCBI Taxonomy" id="160502"/>
    <lineage>
        <taxon>Eukaryota</taxon>
        <taxon>Fungi</taxon>
        <taxon>Fungi incertae sedis</taxon>
        <taxon>Mucoromycota</taxon>
        <taxon>Glomeromycotina</taxon>
        <taxon>Glomeromycetes</taxon>
        <taxon>Diversisporales</taxon>
        <taxon>Gigasporaceae</taxon>
        <taxon>Racocetra</taxon>
    </lineage>
</organism>
<proteinExistence type="predicted"/>
<dbReference type="EMBL" id="CAJVQC010042933">
    <property type="protein sequence ID" value="CAG8776434.1"/>
    <property type="molecule type" value="Genomic_DNA"/>
</dbReference>
<reference evidence="1" key="1">
    <citation type="submission" date="2021-06" db="EMBL/GenBank/DDBJ databases">
        <authorList>
            <person name="Kallberg Y."/>
            <person name="Tangrot J."/>
            <person name="Rosling A."/>
        </authorList>
    </citation>
    <scope>NUCLEOTIDE SEQUENCE</scope>
    <source>
        <strain evidence="1">MA461A</strain>
    </source>
</reference>
<feature type="non-terminal residue" evidence="1">
    <location>
        <position position="1"/>
    </location>
</feature>
<keyword evidence="2" id="KW-1185">Reference proteome</keyword>
<sequence length="93" mass="10789">HQLWVSKKYRAHVHDNVSINETSYMCEVLTRLFDTSMNGLPIKCKAWGACKNKLELLYSETGPLKSSQDKQLGDYKKLARLSKDQSKKQDWDL</sequence>
<evidence type="ECO:0000313" key="1">
    <source>
        <dbReference type="EMBL" id="CAG8776434.1"/>
    </source>
</evidence>
<comment type="caution">
    <text evidence="1">The sequence shown here is derived from an EMBL/GenBank/DDBJ whole genome shotgun (WGS) entry which is preliminary data.</text>
</comment>
<accession>A0ACA9R487</accession>
<gene>
    <name evidence="1" type="ORF">RPERSI_LOCUS17010</name>
</gene>
<protein>
    <submittedName>
        <fullName evidence="1">29915_t:CDS:1</fullName>
    </submittedName>
</protein>